<dbReference type="InterPro" id="IPR020019">
    <property type="entry name" value="AcTrfase_PglD-like"/>
</dbReference>
<dbReference type="OrthoDB" id="9794407at2"/>
<evidence type="ECO:0000313" key="6">
    <source>
        <dbReference type="EMBL" id="RAL99848.1"/>
    </source>
</evidence>
<organism evidence="6 7">
    <name type="scientific">Desulfobacter hydrogenophilus</name>
    <dbReference type="NCBI Taxonomy" id="2291"/>
    <lineage>
        <taxon>Bacteria</taxon>
        <taxon>Pseudomonadati</taxon>
        <taxon>Thermodesulfobacteriota</taxon>
        <taxon>Desulfobacteria</taxon>
        <taxon>Desulfobacterales</taxon>
        <taxon>Desulfobacteraceae</taxon>
        <taxon>Desulfobacter</taxon>
    </lineage>
</organism>
<dbReference type="Proteomes" id="UP000248798">
    <property type="component" value="Unassembled WGS sequence"/>
</dbReference>
<dbReference type="Gene3D" id="3.40.50.20">
    <property type="match status" value="1"/>
</dbReference>
<evidence type="ECO:0000313" key="8">
    <source>
        <dbReference type="Proteomes" id="UP000293902"/>
    </source>
</evidence>
<dbReference type="AlphaFoldDB" id="A0A328F672"/>
<dbReference type="EMBL" id="CP036313">
    <property type="protein sequence ID" value="QBH15436.1"/>
    <property type="molecule type" value="Genomic_DNA"/>
</dbReference>
<gene>
    <name evidence="6" type="ORF">DO021_22270</name>
    <name evidence="5" type="ORF">EYB58_22570</name>
</gene>
<feature type="site" description="Increases basicity of active site His" evidence="2">
    <location>
        <position position="156"/>
    </location>
</feature>
<keyword evidence="8" id="KW-1185">Reference proteome</keyword>
<dbReference type="PANTHER" id="PTHR43300:SF7">
    <property type="entry name" value="UDP-N-ACETYLBACILLOSAMINE N-ACETYLTRANSFERASE"/>
    <property type="match status" value="1"/>
</dbReference>
<dbReference type="Gene3D" id="2.160.10.10">
    <property type="entry name" value="Hexapeptide repeat proteins"/>
    <property type="match status" value="1"/>
</dbReference>
<feature type="domain" description="PglD N-terminal" evidence="4">
    <location>
        <begin position="18"/>
        <end position="99"/>
    </location>
</feature>
<accession>A0A328F672</accession>
<proteinExistence type="inferred from homology"/>
<reference evidence="6 7" key="1">
    <citation type="submission" date="2018-06" db="EMBL/GenBank/DDBJ databases">
        <title>Complete Genome Sequence of Desulfobacter hydrogenophilus (DSM3380).</title>
        <authorList>
            <person name="Marietou A."/>
            <person name="Schreiber L."/>
            <person name="Marshall I."/>
            <person name="Jorgensen B."/>
        </authorList>
    </citation>
    <scope>NUCLEOTIDE SEQUENCE [LARGE SCALE GENOMIC DNA]</scope>
    <source>
        <strain evidence="6 7">DSM 3380</strain>
    </source>
</reference>
<dbReference type="InterPro" id="IPR050179">
    <property type="entry name" value="Trans_hexapeptide_repeat"/>
</dbReference>
<dbReference type="InterPro" id="IPR011004">
    <property type="entry name" value="Trimer_LpxA-like_sf"/>
</dbReference>
<name>A0A328F672_9BACT</name>
<dbReference type="EMBL" id="QLNI01000092">
    <property type="protein sequence ID" value="RAL99848.1"/>
    <property type="molecule type" value="Genomic_DNA"/>
</dbReference>
<dbReference type="PANTHER" id="PTHR43300">
    <property type="entry name" value="ACETYLTRANSFERASE"/>
    <property type="match status" value="1"/>
</dbReference>
<dbReference type="SUPFAM" id="SSF51161">
    <property type="entry name" value="Trimeric LpxA-like enzymes"/>
    <property type="match status" value="1"/>
</dbReference>
<evidence type="ECO:0000313" key="5">
    <source>
        <dbReference type="EMBL" id="QBH15436.1"/>
    </source>
</evidence>
<dbReference type="InterPro" id="IPR041561">
    <property type="entry name" value="PglD_N"/>
</dbReference>
<evidence type="ECO:0000256" key="2">
    <source>
        <dbReference type="PIRSR" id="PIRSR620019-1"/>
    </source>
</evidence>
<evidence type="ECO:0000256" key="1">
    <source>
        <dbReference type="ARBA" id="ARBA00007274"/>
    </source>
</evidence>
<comment type="similarity">
    <text evidence="1">Belongs to the transferase hexapeptide repeat family.</text>
</comment>
<sequence length="229" mass="24593">MLKDMQRCPRSEGQKMNKIILLGAGGAGKAILQILLDINKITNQWDIVGFLDDDIALHGKKILGFPVHDSLDWLHGKKDVSLVLIFGIPSTRKKVYDRIHAWGNFDFPAIIHPTAIIPDLSQVACGTVIYPQVVSDPDSKIGSFSLINKHSSIGHDSLINDFCVISPNSSIGGFAKIGTCCFVGMNVAIIQGITICKNVTIGAGASVVKDIDSEGTFVGVPARKISKKG</sequence>
<dbReference type="NCBIfam" id="TIGR03570">
    <property type="entry name" value="NeuD_NnaD"/>
    <property type="match status" value="1"/>
</dbReference>
<protein>
    <submittedName>
        <fullName evidence="5">Acetyltransferase</fullName>
    </submittedName>
</protein>
<dbReference type="Proteomes" id="UP000293902">
    <property type="component" value="Chromosome"/>
</dbReference>
<feature type="active site" description="Proton acceptor" evidence="2">
    <location>
        <position position="155"/>
    </location>
</feature>
<dbReference type="CDD" id="cd03360">
    <property type="entry name" value="LbH_AT_putative"/>
    <property type="match status" value="1"/>
</dbReference>
<evidence type="ECO:0000259" key="4">
    <source>
        <dbReference type="Pfam" id="PF17836"/>
    </source>
</evidence>
<evidence type="ECO:0000313" key="7">
    <source>
        <dbReference type="Proteomes" id="UP000248798"/>
    </source>
</evidence>
<dbReference type="Pfam" id="PF17836">
    <property type="entry name" value="PglD_N"/>
    <property type="match status" value="1"/>
</dbReference>
<feature type="binding site" evidence="3">
    <location>
        <position position="87"/>
    </location>
    <ligand>
        <name>substrate</name>
    </ligand>
</feature>
<evidence type="ECO:0000256" key="3">
    <source>
        <dbReference type="PIRSR" id="PIRSR620019-2"/>
    </source>
</evidence>
<reference evidence="5 8" key="2">
    <citation type="submission" date="2019-02" db="EMBL/GenBank/DDBJ databases">
        <title>Complete genome sequence of Desulfobacter hydrogenophilus AcRS1.</title>
        <authorList>
            <person name="Marietou A."/>
            <person name="Lund M.B."/>
            <person name="Marshall I.P.G."/>
            <person name="Schreiber L."/>
            <person name="Jorgensen B."/>
        </authorList>
    </citation>
    <scope>NUCLEOTIDE SEQUENCE [LARGE SCALE GENOMIC DNA]</scope>
    <source>
        <strain evidence="5 8">AcRS1</strain>
    </source>
</reference>